<comment type="caution">
    <text evidence="2">The sequence shown here is derived from an EMBL/GenBank/DDBJ whole genome shotgun (WGS) entry which is preliminary data.</text>
</comment>
<proteinExistence type="predicted"/>
<protein>
    <submittedName>
        <fullName evidence="2">Uncharacterized protein</fullName>
    </submittedName>
</protein>
<dbReference type="Pfam" id="PF11901">
    <property type="entry name" value="DM9"/>
    <property type="match status" value="1"/>
</dbReference>
<feature type="signal peptide" evidence="1">
    <location>
        <begin position="1"/>
        <end position="19"/>
    </location>
</feature>
<dbReference type="EMBL" id="JAVRBK010000010">
    <property type="protein sequence ID" value="KAK5638887.1"/>
    <property type="molecule type" value="Genomic_DNA"/>
</dbReference>
<gene>
    <name evidence="2" type="ORF">RI129_013182</name>
</gene>
<accession>A0AAN7ZD17</accession>
<dbReference type="AlphaFoldDB" id="A0AAN7ZD17"/>
<evidence type="ECO:0000313" key="2">
    <source>
        <dbReference type="EMBL" id="KAK5638887.1"/>
    </source>
</evidence>
<reference evidence="2 3" key="1">
    <citation type="journal article" date="2024" name="Insects">
        <title>An Improved Chromosome-Level Genome Assembly of the Firefly Pyrocoelia pectoralis.</title>
        <authorList>
            <person name="Fu X."/>
            <person name="Meyer-Rochow V.B."/>
            <person name="Ballantyne L."/>
            <person name="Zhu X."/>
        </authorList>
    </citation>
    <scope>NUCLEOTIDE SEQUENCE [LARGE SCALE GENOMIC DNA]</scope>
    <source>
        <strain evidence="2">XCY_ONT2</strain>
    </source>
</reference>
<organism evidence="2 3">
    <name type="scientific">Pyrocoelia pectoralis</name>
    <dbReference type="NCBI Taxonomy" id="417401"/>
    <lineage>
        <taxon>Eukaryota</taxon>
        <taxon>Metazoa</taxon>
        <taxon>Ecdysozoa</taxon>
        <taxon>Arthropoda</taxon>
        <taxon>Hexapoda</taxon>
        <taxon>Insecta</taxon>
        <taxon>Pterygota</taxon>
        <taxon>Neoptera</taxon>
        <taxon>Endopterygota</taxon>
        <taxon>Coleoptera</taxon>
        <taxon>Polyphaga</taxon>
        <taxon>Elateriformia</taxon>
        <taxon>Elateroidea</taxon>
        <taxon>Lampyridae</taxon>
        <taxon>Lampyrinae</taxon>
        <taxon>Pyrocoelia</taxon>
    </lineage>
</organism>
<feature type="chain" id="PRO_5042856469" evidence="1">
    <location>
        <begin position="20"/>
        <end position="169"/>
    </location>
</feature>
<dbReference type="PANTHER" id="PTHR31649:SF10">
    <property type="entry name" value="IP19903P-RELATED"/>
    <property type="match status" value="1"/>
</dbReference>
<dbReference type="PANTHER" id="PTHR31649">
    <property type="entry name" value="AGAP009604-PA"/>
    <property type="match status" value="1"/>
</dbReference>
<dbReference type="Proteomes" id="UP001329430">
    <property type="component" value="Chromosome 10"/>
</dbReference>
<sequence>MIIKASIFLVVCFFSTALSIKPNFYWRDYDGTIPDDAIRGGKLNGKTTYIGLVATVEGPVSALIIPGDPKAYTTMDGKAVISLKGAKILCTTVPCRFVWTKKLEDNCVYVTGSYIDSAAVYIGRATYEGNVVTGRTNFNLGSLYFPSQSPDWTYKRLPIEECESLAYCE</sequence>
<keyword evidence="3" id="KW-1185">Reference proteome</keyword>
<evidence type="ECO:0000256" key="1">
    <source>
        <dbReference type="SAM" id="SignalP"/>
    </source>
</evidence>
<keyword evidence="1" id="KW-0732">Signal</keyword>
<dbReference type="InterPro" id="IPR006616">
    <property type="entry name" value="DM9_repeat"/>
</dbReference>
<evidence type="ECO:0000313" key="3">
    <source>
        <dbReference type="Proteomes" id="UP001329430"/>
    </source>
</evidence>
<name>A0AAN7ZD17_9COLE</name>